<dbReference type="SMART" id="SM00871">
    <property type="entry name" value="AraC_E_bind"/>
    <property type="match status" value="1"/>
</dbReference>
<keyword evidence="3" id="KW-1185">Reference proteome</keyword>
<dbReference type="InterPro" id="IPR029442">
    <property type="entry name" value="GyrI-like"/>
</dbReference>
<dbReference type="AlphaFoldDB" id="A0A9W6FS52"/>
<dbReference type="InterPro" id="IPR011256">
    <property type="entry name" value="Reg_factor_effector_dom_sf"/>
</dbReference>
<dbReference type="InterPro" id="IPR010499">
    <property type="entry name" value="AraC_E-bd"/>
</dbReference>
<sequence>MADISIGDRAAQPTASIRETVPMPELSEFFARAYPAIMRAVGEQGVQPAGAPFAIYHGMPGATADVEAGIPVAGAFTDTGKVGAGELPAGTVASTMHVGPYETLGTTWDELGRAVAERGLVPSDTMWECYLSDPEEEPDPAAWRTEVCWLLA</sequence>
<feature type="domain" description="AraC effector-binding" evidence="1">
    <location>
        <begin position="2"/>
        <end position="152"/>
    </location>
</feature>
<evidence type="ECO:0000259" key="1">
    <source>
        <dbReference type="SMART" id="SM00871"/>
    </source>
</evidence>
<evidence type="ECO:0000313" key="3">
    <source>
        <dbReference type="Proteomes" id="UP001144396"/>
    </source>
</evidence>
<dbReference type="Pfam" id="PF06445">
    <property type="entry name" value="GyrI-like"/>
    <property type="match status" value="1"/>
</dbReference>
<evidence type="ECO:0000313" key="2">
    <source>
        <dbReference type="EMBL" id="GLI28367.1"/>
    </source>
</evidence>
<gene>
    <name evidence="2" type="ORF">ARHIZOSPH14_26090</name>
</gene>
<proteinExistence type="predicted"/>
<name>A0A9W6FS52_9MICO</name>
<accession>A0A9W6FS52</accession>
<comment type="caution">
    <text evidence="2">The sequence shown here is derived from an EMBL/GenBank/DDBJ whole genome shotgun (WGS) entry which is preliminary data.</text>
</comment>
<protein>
    <submittedName>
        <fullName evidence="2">DNA gyrase inhibitor</fullName>
    </submittedName>
</protein>
<reference evidence="2" key="1">
    <citation type="submission" date="2022-12" db="EMBL/GenBank/DDBJ databases">
        <title>Reference genome sequencing for broad-spectrum identification of bacterial and archaeal isolates by mass spectrometry.</title>
        <authorList>
            <person name="Sekiguchi Y."/>
            <person name="Tourlousse D.M."/>
        </authorList>
    </citation>
    <scope>NUCLEOTIDE SEQUENCE</scope>
    <source>
        <strain evidence="2">14</strain>
    </source>
</reference>
<organism evidence="2 3">
    <name type="scientific">Agromyces rhizosphaerae</name>
    <dbReference type="NCBI Taxonomy" id="88374"/>
    <lineage>
        <taxon>Bacteria</taxon>
        <taxon>Bacillati</taxon>
        <taxon>Actinomycetota</taxon>
        <taxon>Actinomycetes</taxon>
        <taxon>Micrococcales</taxon>
        <taxon>Microbacteriaceae</taxon>
        <taxon>Agromyces</taxon>
    </lineage>
</organism>
<dbReference type="Gene3D" id="3.20.80.10">
    <property type="entry name" value="Regulatory factor, effector binding domain"/>
    <property type="match status" value="1"/>
</dbReference>
<dbReference type="SUPFAM" id="SSF55136">
    <property type="entry name" value="Probable bacterial effector-binding domain"/>
    <property type="match status" value="1"/>
</dbReference>
<dbReference type="Proteomes" id="UP001144396">
    <property type="component" value="Unassembled WGS sequence"/>
</dbReference>
<dbReference type="EMBL" id="BSDP01000001">
    <property type="protein sequence ID" value="GLI28367.1"/>
    <property type="molecule type" value="Genomic_DNA"/>
</dbReference>
<dbReference type="RefSeq" id="WP_281885681.1">
    <property type="nucleotide sequence ID" value="NZ_BSDP01000001.1"/>
</dbReference>